<evidence type="ECO:0000313" key="1">
    <source>
        <dbReference type="EMBL" id="KAF8786449.1"/>
    </source>
</evidence>
<gene>
    <name evidence="1" type="ORF">HNY73_008164</name>
</gene>
<sequence>MSSSIFDIKRAQFSQKRIRNRNKSKNLFHVCPAVKSGSSNFKLPHTIVEYPAIFPSCRFIFYMKITNGLR</sequence>
<reference evidence="1" key="1">
    <citation type="journal article" date="2020" name="bioRxiv">
        <title>Chromosome-level reference genome of the European wasp spider Argiope bruennichi: a resource for studies on range expansion and evolutionary adaptation.</title>
        <authorList>
            <person name="Sheffer M.M."/>
            <person name="Hoppe A."/>
            <person name="Krehenwinkel H."/>
            <person name="Uhl G."/>
            <person name="Kuss A.W."/>
            <person name="Jensen L."/>
            <person name="Jensen C."/>
            <person name="Gillespie R.G."/>
            <person name="Hoff K.J."/>
            <person name="Prost S."/>
        </authorList>
    </citation>
    <scope>NUCLEOTIDE SEQUENCE</scope>
</reference>
<organism evidence="1 2">
    <name type="scientific">Argiope bruennichi</name>
    <name type="common">Wasp spider</name>
    <name type="synonym">Aranea bruennichi</name>
    <dbReference type="NCBI Taxonomy" id="94029"/>
    <lineage>
        <taxon>Eukaryota</taxon>
        <taxon>Metazoa</taxon>
        <taxon>Ecdysozoa</taxon>
        <taxon>Arthropoda</taxon>
        <taxon>Chelicerata</taxon>
        <taxon>Arachnida</taxon>
        <taxon>Araneae</taxon>
        <taxon>Araneomorphae</taxon>
        <taxon>Entelegynae</taxon>
        <taxon>Araneoidea</taxon>
        <taxon>Araneidae</taxon>
        <taxon>Argiope</taxon>
    </lineage>
</organism>
<dbReference type="EMBL" id="JABXBU010000015">
    <property type="protein sequence ID" value="KAF8786449.1"/>
    <property type="molecule type" value="Genomic_DNA"/>
</dbReference>
<accession>A0A8T0FAI0</accession>
<name>A0A8T0FAI0_ARGBR</name>
<evidence type="ECO:0000313" key="2">
    <source>
        <dbReference type="Proteomes" id="UP000807504"/>
    </source>
</evidence>
<dbReference type="Proteomes" id="UP000807504">
    <property type="component" value="Unassembled WGS sequence"/>
</dbReference>
<keyword evidence="2" id="KW-1185">Reference proteome</keyword>
<proteinExistence type="predicted"/>
<dbReference type="AlphaFoldDB" id="A0A8T0FAI0"/>
<reference evidence="1" key="2">
    <citation type="submission" date="2020-06" db="EMBL/GenBank/DDBJ databases">
        <authorList>
            <person name="Sheffer M."/>
        </authorList>
    </citation>
    <scope>NUCLEOTIDE SEQUENCE</scope>
</reference>
<comment type="caution">
    <text evidence="1">The sequence shown here is derived from an EMBL/GenBank/DDBJ whole genome shotgun (WGS) entry which is preliminary data.</text>
</comment>
<protein>
    <submittedName>
        <fullName evidence="1">Uncharacterized protein</fullName>
    </submittedName>
</protein>